<evidence type="ECO:0000313" key="3">
    <source>
        <dbReference type="RefSeq" id="XP_065668783.1"/>
    </source>
</evidence>
<dbReference type="RefSeq" id="XP_065668782.1">
    <property type="nucleotide sequence ID" value="XM_065812710.1"/>
</dbReference>
<dbReference type="CDD" id="cd16021">
    <property type="entry name" value="ALP_like"/>
    <property type="match status" value="1"/>
</dbReference>
<evidence type="ECO:0000313" key="5">
    <source>
        <dbReference type="RefSeq" id="XP_065668785.1"/>
    </source>
</evidence>
<evidence type="ECO:0000313" key="4">
    <source>
        <dbReference type="RefSeq" id="XP_065668784.1"/>
    </source>
</evidence>
<dbReference type="Proteomes" id="UP001652625">
    <property type="component" value="Chromosome 12"/>
</dbReference>
<dbReference type="Gene3D" id="3.40.720.10">
    <property type="entry name" value="Alkaline Phosphatase, subunit A"/>
    <property type="match status" value="1"/>
</dbReference>
<protein>
    <submittedName>
        <fullName evidence="2 3">Uncharacterized protein LOC100210485</fullName>
    </submittedName>
</protein>
<dbReference type="RefSeq" id="XP_065668785.1">
    <property type="nucleotide sequence ID" value="XM_065812713.1"/>
</dbReference>
<evidence type="ECO:0000313" key="2">
    <source>
        <dbReference type="RefSeq" id="XP_065668782.1"/>
    </source>
</evidence>
<dbReference type="InterPro" id="IPR017850">
    <property type="entry name" value="Alkaline_phosphatase_core_sf"/>
</dbReference>
<sequence length="644" mass="74210">MRWPRLLCLLWLLSFIVLISIVWINLYKKIEYNRWIFFSKEYMIDNSTESQRIQKKNLSACVLPSLNAFSQDVKRFIKSVDIKCSVKRYGEITKDGWFFLKPLDNNNISNVSIRYIYRHKPSKDYINEDFAVKLSNSTYVNVDEKGYFKHKLVEDFIKVDFYVNGVYHFEYHAHISYRSQEEFRKTAKKRKDLNGLGLDVVFLMIDSQSNANFHRQLKKTTPQLLKDQNTIILNGHTIVGDGTTAQLAAILIGEHEKNLPESRRSMPNSGTCDQFNFIFKDLHKAGYITMFSEDDPQWNTFHYRLNGFNNLPTSWYLRPFWLAQNPSPKCDVEYNNILLKTFTEVFEDLPKVSLVINSAIGHNDINALQVIDDDILEIINYFKNPLRVDHTILIIFGDHGARIGEIRSTTQGKLEERLPFLSITLPPDFKIKYPKMFAALKKNSNILTSHFDIYASLQHMLSYPDLPNKTFIGQSLLTEIDPAVRTCKNSGVEDHWCPCLNYKTLSVADAMVIKVTQAVVNFMNSLIHENKKAQTLCSDLTVQTILSAGLKTPKNEVTQFIKTNRNKDCDSCGVVYDTSIAPKQYYEVIFTVYPSKGAFEANADVLTDNTIVVDPNISRINLYGNQSHCVLNGFPHLRPYCFCV</sequence>
<dbReference type="Pfam" id="PF02995">
    <property type="entry name" value="DUF229"/>
    <property type="match status" value="1"/>
</dbReference>
<dbReference type="GeneID" id="100210485"/>
<proteinExistence type="predicted"/>
<dbReference type="PANTHER" id="PTHR10974:SF1">
    <property type="entry name" value="FI08016P-RELATED"/>
    <property type="match status" value="1"/>
</dbReference>
<reference evidence="2 3" key="1">
    <citation type="submission" date="2025-05" db="UniProtKB">
        <authorList>
            <consortium name="RefSeq"/>
        </authorList>
    </citation>
    <scope>IDENTIFICATION</scope>
</reference>
<dbReference type="RefSeq" id="XP_065668784.1">
    <property type="nucleotide sequence ID" value="XM_065812712.1"/>
</dbReference>
<accession>A0ABM4D3D6</accession>
<dbReference type="SUPFAM" id="SSF53649">
    <property type="entry name" value="Alkaline phosphatase-like"/>
    <property type="match status" value="1"/>
</dbReference>
<evidence type="ECO:0000313" key="1">
    <source>
        <dbReference type="Proteomes" id="UP001652625"/>
    </source>
</evidence>
<organism evidence="1 2">
    <name type="scientific">Hydra vulgaris</name>
    <name type="common">Hydra</name>
    <name type="synonym">Hydra attenuata</name>
    <dbReference type="NCBI Taxonomy" id="6087"/>
    <lineage>
        <taxon>Eukaryota</taxon>
        <taxon>Metazoa</taxon>
        <taxon>Cnidaria</taxon>
        <taxon>Hydrozoa</taxon>
        <taxon>Hydroidolina</taxon>
        <taxon>Anthoathecata</taxon>
        <taxon>Aplanulata</taxon>
        <taxon>Hydridae</taxon>
        <taxon>Hydra</taxon>
    </lineage>
</organism>
<dbReference type="InterPro" id="IPR004245">
    <property type="entry name" value="DUF229"/>
</dbReference>
<gene>
    <name evidence="2 3 4 5" type="primary">LOC100210485</name>
</gene>
<keyword evidence="1" id="KW-1185">Reference proteome</keyword>
<dbReference type="RefSeq" id="XP_065668783.1">
    <property type="nucleotide sequence ID" value="XM_065812711.1"/>
</dbReference>
<dbReference type="PANTHER" id="PTHR10974">
    <property type="entry name" value="FI08016P-RELATED"/>
    <property type="match status" value="1"/>
</dbReference>
<name>A0ABM4D3D6_HYDVU</name>